<name>A0A7C8IGB3_9PLEO</name>
<dbReference type="InterPro" id="IPR006094">
    <property type="entry name" value="Oxid_FAD_bind_N"/>
</dbReference>
<dbReference type="GO" id="GO:0071949">
    <property type="term" value="F:FAD binding"/>
    <property type="evidence" value="ECO:0007669"/>
    <property type="project" value="InterPro"/>
</dbReference>
<dbReference type="PROSITE" id="PS51387">
    <property type="entry name" value="FAD_PCMH"/>
    <property type="match status" value="1"/>
</dbReference>
<dbReference type="AlphaFoldDB" id="A0A7C8IGB3"/>
<evidence type="ECO:0000256" key="5">
    <source>
        <dbReference type="ARBA" id="ARBA00023002"/>
    </source>
</evidence>
<dbReference type="PANTHER" id="PTHR42973">
    <property type="entry name" value="BINDING OXIDOREDUCTASE, PUTATIVE (AFU_ORTHOLOGUE AFUA_1G17690)-RELATED"/>
    <property type="match status" value="1"/>
</dbReference>
<proteinExistence type="inferred from homology"/>
<dbReference type="InterPro" id="IPR036318">
    <property type="entry name" value="FAD-bd_PCMH-like_sf"/>
</dbReference>
<sequence>MVYSRRAQHNITLEPATEHDVVQTVRFANEHNLPFLAVASGHGAITTVERLQNGIEIWMRQLSSISIAEDGKTATFGGGVLVNNVTDALWSAGKQTVTGGCECVSLLGPGLGGGHGFLQGRHGLISDQFIAMNIVLADGSLHTLNPESELWWAVQGAGHNFGIVTSVTSKIHEVKHPNWAYQSFIFTGDKVEGLYETINRHLLKNGTQSVDIINYSFFFNHPGMDPVSPVIAFFILQEGVDAVDPVYTAPFTALGSSPPCQKAGFVNIRFPIELQTYNISAQRQVYDVFASAIRANPALNGSLFLFEDCSTQGVKAVPHESTAYPFRQSNLLVAPLIIYKSSGAELDERAEELGVSLRQILHEASGQDELHAYVNYAFGNEDVKSWYGYEEWRQERLLALKNKYDPDREFSFYAPIA</sequence>
<evidence type="ECO:0000256" key="4">
    <source>
        <dbReference type="ARBA" id="ARBA00022827"/>
    </source>
</evidence>
<feature type="domain" description="FAD-binding PCMH-type" evidence="6">
    <location>
        <begin position="3"/>
        <end position="174"/>
    </location>
</feature>
<dbReference type="Gene3D" id="3.30.465.10">
    <property type="match status" value="1"/>
</dbReference>
<dbReference type="GO" id="GO:0016491">
    <property type="term" value="F:oxidoreductase activity"/>
    <property type="evidence" value="ECO:0007669"/>
    <property type="project" value="UniProtKB-KW"/>
</dbReference>
<dbReference type="Gene3D" id="3.40.462.20">
    <property type="match status" value="1"/>
</dbReference>
<evidence type="ECO:0000313" key="8">
    <source>
        <dbReference type="Proteomes" id="UP000481861"/>
    </source>
</evidence>
<gene>
    <name evidence="7" type="ORF">BDV95DRAFT_628008</name>
</gene>
<dbReference type="InterPro" id="IPR016169">
    <property type="entry name" value="FAD-bd_PCMH_sub2"/>
</dbReference>
<dbReference type="Pfam" id="PF01565">
    <property type="entry name" value="FAD_binding_4"/>
    <property type="match status" value="1"/>
</dbReference>
<evidence type="ECO:0000256" key="2">
    <source>
        <dbReference type="ARBA" id="ARBA00005466"/>
    </source>
</evidence>
<evidence type="ECO:0000256" key="3">
    <source>
        <dbReference type="ARBA" id="ARBA00022630"/>
    </source>
</evidence>
<keyword evidence="5" id="KW-0560">Oxidoreductase</keyword>
<keyword evidence="3" id="KW-0285">Flavoprotein</keyword>
<dbReference type="SUPFAM" id="SSF56176">
    <property type="entry name" value="FAD-binding/transporter-associated domain-like"/>
    <property type="match status" value="1"/>
</dbReference>
<comment type="caution">
    <text evidence="7">The sequence shown here is derived from an EMBL/GenBank/DDBJ whole genome shotgun (WGS) entry which is preliminary data.</text>
</comment>
<protein>
    <recommendedName>
        <fullName evidence="6">FAD-binding PCMH-type domain-containing protein</fullName>
    </recommendedName>
</protein>
<comment type="similarity">
    <text evidence="2">Belongs to the oxygen-dependent FAD-linked oxidoreductase family.</text>
</comment>
<evidence type="ECO:0000259" key="6">
    <source>
        <dbReference type="PROSITE" id="PS51387"/>
    </source>
</evidence>
<keyword evidence="8" id="KW-1185">Reference proteome</keyword>
<evidence type="ECO:0000313" key="7">
    <source>
        <dbReference type="EMBL" id="KAF2872287.1"/>
    </source>
</evidence>
<evidence type="ECO:0000256" key="1">
    <source>
        <dbReference type="ARBA" id="ARBA00001974"/>
    </source>
</evidence>
<dbReference type="Proteomes" id="UP000481861">
    <property type="component" value="Unassembled WGS sequence"/>
</dbReference>
<dbReference type="InterPro" id="IPR050416">
    <property type="entry name" value="FAD-linked_Oxidoreductase"/>
</dbReference>
<dbReference type="PANTHER" id="PTHR42973:SF9">
    <property type="entry name" value="FAD-BINDING PCMH-TYPE DOMAIN-CONTAINING PROTEIN-RELATED"/>
    <property type="match status" value="1"/>
</dbReference>
<dbReference type="InterPro" id="IPR016166">
    <property type="entry name" value="FAD-bd_PCMH"/>
</dbReference>
<reference evidence="7 8" key="1">
    <citation type="submission" date="2020-01" db="EMBL/GenBank/DDBJ databases">
        <authorList>
            <consortium name="DOE Joint Genome Institute"/>
            <person name="Haridas S."/>
            <person name="Albert R."/>
            <person name="Binder M."/>
            <person name="Bloem J."/>
            <person name="Labutti K."/>
            <person name="Salamov A."/>
            <person name="Andreopoulos B."/>
            <person name="Baker S.E."/>
            <person name="Barry K."/>
            <person name="Bills G."/>
            <person name="Bluhm B.H."/>
            <person name="Cannon C."/>
            <person name="Castanera R."/>
            <person name="Culley D.E."/>
            <person name="Daum C."/>
            <person name="Ezra D."/>
            <person name="Gonzalez J.B."/>
            <person name="Henrissat B."/>
            <person name="Kuo A."/>
            <person name="Liang C."/>
            <person name="Lipzen A."/>
            <person name="Lutzoni F."/>
            <person name="Magnuson J."/>
            <person name="Mondo S."/>
            <person name="Nolan M."/>
            <person name="Ohm R."/>
            <person name="Pangilinan J."/>
            <person name="Park H.-J.H."/>
            <person name="Ramirez L."/>
            <person name="Alfaro M."/>
            <person name="Sun H."/>
            <person name="Tritt A."/>
            <person name="Yoshinaga Y."/>
            <person name="Zwiers L.-H.L."/>
            <person name="Turgeon B.G."/>
            <person name="Goodwin S.B."/>
            <person name="Spatafora J.W."/>
            <person name="Crous P.W."/>
            <person name="Grigoriev I.V."/>
        </authorList>
    </citation>
    <scope>NUCLEOTIDE SEQUENCE [LARGE SCALE GENOMIC DNA]</scope>
    <source>
        <strain evidence="7 8">CBS 611.86</strain>
    </source>
</reference>
<organism evidence="7 8">
    <name type="scientific">Massariosphaeria phaeospora</name>
    <dbReference type="NCBI Taxonomy" id="100035"/>
    <lineage>
        <taxon>Eukaryota</taxon>
        <taxon>Fungi</taxon>
        <taxon>Dikarya</taxon>
        <taxon>Ascomycota</taxon>
        <taxon>Pezizomycotina</taxon>
        <taxon>Dothideomycetes</taxon>
        <taxon>Pleosporomycetidae</taxon>
        <taxon>Pleosporales</taxon>
        <taxon>Pleosporales incertae sedis</taxon>
        <taxon>Massariosphaeria</taxon>
    </lineage>
</organism>
<dbReference type="EMBL" id="JAADJZ010000009">
    <property type="protein sequence ID" value="KAF2872287.1"/>
    <property type="molecule type" value="Genomic_DNA"/>
</dbReference>
<comment type="cofactor">
    <cofactor evidence="1">
        <name>FAD</name>
        <dbReference type="ChEBI" id="CHEBI:57692"/>
    </cofactor>
</comment>
<accession>A0A7C8IGB3</accession>
<keyword evidence="4" id="KW-0274">FAD</keyword>
<dbReference type="OrthoDB" id="9996127at2759"/>